<organism evidence="1 2">
    <name type="scientific">Paenibacillus mesotrionivorans</name>
    <dbReference type="NCBI Taxonomy" id="3160968"/>
    <lineage>
        <taxon>Bacteria</taxon>
        <taxon>Bacillati</taxon>
        <taxon>Bacillota</taxon>
        <taxon>Bacilli</taxon>
        <taxon>Bacillales</taxon>
        <taxon>Paenibacillaceae</taxon>
        <taxon>Paenibacillus</taxon>
    </lineage>
</organism>
<gene>
    <name evidence="1" type="ORF">ACI1P1_15420</name>
</gene>
<keyword evidence="2" id="KW-1185">Reference proteome</keyword>
<dbReference type="Proteomes" id="UP001631969">
    <property type="component" value="Unassembled WGS sequence"/>
</dbReference>
<name>A0ACC7P259_9BACL</name>
<evidence type="ECO:0000313" key="1">
    <source>
        <dbReference type="EMBL" id="MFM9329684.1"/>
    </source>
</evidence>
<proteinExistence type="predicted"/>
<reference evidence="1" key="1">
    <citation type="submission" date="2024-12" db="EMBL/GenBank/DDBJ databases">
        <authorList>
            <person name="Wu N."/>
        </authorList>
    </citation>
    <scope>NUCLEOTIDE SEQUENCE</scope>
    <source>
        <strain evidence="1">P15</strain>
    </source>
</reference>
<evidence type="ECO:0000313" key="2">
    <source>
        <dbReference type="Proteomes" id="UP001631969"/>
    </source>
</evidence>
<protein>
    <submittedName>
        <fullName evidence="1">Carbohydrate deacetylase</fullName>
    </submittedName>
</protein>
<dbReference type="EMBL" id="JBJURJ010000009">
    <property type="protein sequence ID" value="MFM9329684.1"/>
    <property type="molecule type" value="Genomic_DNA"/>
</dbReference>
<accession>A0ACC7P259</accession>
<comment type="caution">
    <text evidence="1">The sequence shown here is derived from an EMBL/GenBank/DDBJ whole genome shotgun (WGS) entry which is preliminary data.</text>
</comment>
<sequence>MSQSLPFAPEAIRLIIHADDWGHHPAVNRAIHSLIRLDAITSASLLAGGQAVEEACRFAAVHPSFCTGAHLSLSNGHSPLASTRSIISLIGGEETFLSSLSVLEKEGEPADILLETSAQIRFLLAAGIRLTHVDTHQGCLLGIHSGDERLFPVIRQLCLEYRLPFKLPRQIKYAPGLPPEARTQLANLVEWLELQDIPLIDDLIVPDYSMVPGEDYSLFKNRILDALSALKPGTTTELTLHPALPGGQLKVAGSHWIKREWEYHLPLDPDFREMLRSRSIVLTSWRDLLPSRQHE</sequence>